<dbReference type="InterPro" id="IPR036779">
    <property type="entry name" value="LysM_dom_sf"/>
</dbReference>
<protein>
    <submittedName>
        <fullName evidence="2">LysM domain-containing protein</fullName>
    </submittedName>
</protein>
<comment type="caution">
    <text evidence="2">The sequence shown here is derived from an EMBL/GenBank/DDBJ whole genome shotgun (WGS) entry which is preliminary data.</text>
</comment>
<organism evidence="2 3">
    <name type="scientific">Sphaerotilus hippei</name>
    <dbReference type="NCBI Taxonomy" id="744406"/>
    <lineage>
        <taxon>Bacteria</taxon>
        <taxon>Pseudomonadati</taxon>
        <taxon>Pseudomonadota</taxon>
        <taxon>Betaproteobacteria</taxon>
        <taxon>Burkholderiales</taxon>
        <taxon>Sphaerotilaceae</taxon>
        <taxon>Sphaerotilus</taxon>
    </lineage>
</organism>
<dbReference type="Gene3D" id="3.10.350.10">
    <property type="entry name" value="LysM domain"/>
    <property type="match status" value="1"/>
</dbReference>
<evidence type="ECO:0000313" key="3">
    <source>
        <dbReference type="Proteomes" id="UP000247811"/>
    </source>
</evidence>
<dbReference type="Proteomes" id="UP000247811">
    <property type="component" value="Unassembled WGS sequence"/>
</dbReference>
<dbReference type="SMART" id="SM00257">
    <property type="entry name" value="LysM"/>
    <property type="match status" value="1"/>
</dbReference>
<accession>A0A318HAZ5</accession>
<dbReference type="PROSITE" id="PS51782">
    <property type="entry name" value="LYSM"/>
    <property type="match status" value="1"/>
</dbReference>
<keyword evidence="3" id="KW-1185">Reference proteome</keyword>
<dbReference type="EMBL" id="QJJS01000008">
    <property type="protein sequence ID" value="PXW95901.1"/>
    <property type="molecule type" value="Genomic_DNA"/>
</dbReference>
<sequence>MILRPSPLPRRPRSATRLGLCTVLGLIGSVTAAYAFPDYPITADQRGTARQVAQAGVPLSELSPTAPDFHVVKRGDTLWDISRLFLRSPWRWPELWGMNLEQIRNPHLIYPGQRLVLVKSGGRARLEIDRGSSGTVRLSPSVRTETLSPEAITGIPMSLIRPFLTDAVVLDEHELASSPRIVAGREGRQLLGRGETAYVRGDLPALQNWRVFRQPRPLRDPATREILGYEATYVGTAQYQRQGDVVTREAGATEVIPATFNLTTLRQEASIGDRLIPAATGDEPTLMPHAPAPSTQGLVVSVYGDQLTAGQDQVVSINLGRQQGMEPGHVLSLLRGGETVVDRDDPLRTKLRLPDEPNGMLFVFRVFDRVSYGLILHSAGPVRSGDRVTAP</sequence>
<dbReference type="InterPro" id="IPR018392">
    <property type="entry name" value="LysM"/>
</dbReference>
<reference evidence="2 3" key="1">
    <citation type="submission" date="2018-05" db="EMBL/GenBank/DDBJ databases">
        <title>Genomic Encyclopedia of Type Strains, Phase IV (KMG-IV): sequencing the most valuable type-strain genomes for metagenomic binning, comparative biology and taxonomic classification.</title>
        <authorList>
            <person name="Goeker M."/>
        </authorList>
    </citation>
    <scope>NUCLEOTIDE SEQUENCE [LARGE SCALE GENOMIC DNA]</scope>
    <source>
        <strain evidence="2 3">DSM 566</strain>
    </source>
</reference>
<evidence type="ECO:0000313" key="2">
    <source>
        <dbReference type="EMBL" id="PXW95901.1"/>
    </source>
</evidence>
<dbReference type="OrthoDB" id="9765158at2"/>
<dbReference type="AlphaFoldDB" id="A0A318HAZ5"/>
<name>A0A318HAZ5_9BURK</name>
<proteinExistence type="predicted"/>
<dbReference type="Pfam" id="PF01476">
    <property type="entry name" value="LysM"/>
    <property type="match status" value="1"/>
</dbReference>
<evidence type="ECO:0000259" key="1">
    <source>
        <dbReference type="PROSITE" id="PS51782"/>
    </source>
</evidence>
<dbReference type="InterPro" id="IPR052196">
    <property type="entry name" value="Bact_Kbp"/>
</dbReference>
<feature type="domain" description="LysM" evidence="1">
    <location>
        <begin position="68"/>
        <end position="117"/>
    </location>
</feature>
<dbReference type="CDD" id="cd00118">
    <property type="entry name" value="LysM"/>
    <property type="match status" value="1"/>
</dbReference>
<dbReference type="SUPFAM" id="SSF54106">
    <property type="entry name" value="LysM domain"/>
    <property type="match status" value="1"/>
</dbReference>
<dbReference type="PANTHER" id="PTHR34700">
    <property type="entry name" value="POTASSIUM BINDING PROTEIN KBP"/>
    <property type="match status" value="1"/>
</dbReference>
<gene>
    <name evidence="2" type="ORF">C7444_108160</name>
</gene>
<dbReference type="PANTHER" id="PTHR34700:SF4">
    <property type="entry name" value="PHAGE-LIKE ELEMENT PBSX PROTEIN XKDP"/>
    <property type="match status" value="1"/>
</dbReference>